<feature type="domain" description="Peptidase C1A papain C-terminal" evidence="2">
    <location>
        <begin position="153"/>
        <end position="449"/>
    </location>
</feature>
<sequence>MAMAMFETWTIEGIVSGVDDSNGREGRSWGTTSPVKWERGEWERVGRSLQRLGSTDDFQPDQTLTLDSVVPQENGNGKEEPKRQRKGEYWDVRHDLGSVLARRTATHVGRIHDGWATNLVQKGVVLAVREQRGCSVLARRTLTHVRRIHDDRLGLDTNWVEKGVVLPVRKQRGSTCFAVASTDVISSCKAIHERVKPKAIATQEILDCTKWVPQLGGSPFVVFDYVQRRGIALEEDYPYTGEIGWCKWYIKMPLILFIGVNQHYQFMLLGCALVADESVATFSWVLQTWLKAMGGQAPKVIIIDQDRAMKIVVSEMLKSRHFIDGFAWIAGGNEEEMLRVVRMQPIVARIICPPSLGAYKEGIYRPPQIIYGVDMSTVDKDPDFSVNGIPRVSYHTVMICGAGTYRREKVWYFKNSWGENFGMRGYGLLPRDGSFGGVLGVNFEACFPIIGPRSRYGLNPALYSFIST</sequence>
<keyword evidence="1" id="KW-0539">Nucleus</keyword>
<dbReference type="AlphaFoldDB" id="A0AAV6IR24"/>
<gene>
    <name evidence="3" type="ORF">RHGRI_025329</name>
</gene>
<comment type="similarity">
    <text evidence="1">Belongs to the FHY3/FAR1 family.</text>
</comment>
<protein>
    <recommendedName>
        <fullName evidence="1">Protein FAR1-RELATED SEQUENCE</fullName>
    </recommendedName>
</protein>
<evidence type="ECO:0000313" key="3">
    <source>
        <dbReference type="EMBL" id="KAG5530350.1"/>
    </source>
</evidence>
<dbReference type="InterPro" id="IPR018289">
    <property type="entry name" value="MULE_transposase_dom"/>
</dbReference>
<comment type="function">
    <text evidence="1">Putative transcription activator involved in regulating light control of development.</text>
</comment>
<dbReference type="PANTHER" id="PTHR31669:SF161">
    <property type="entry name" value="PROTEIN FAR-RED ELONGATED HYPOCOTYL 3"/>
    <property type="match status" value="1"/>
</dbReference>
<proteinExistence type="inferred from homology"/>
<dbReference type="Proteomes" id="UP000823749">
    <property type="component" value="Chromosome 9"/>
</dbReference>
<dbReference type="PANTHER" id="PTHR31669">
    <property type="entry name" value="PROTEIN FAR1-RELATED SEQUENCE 10-RELATED"/>
    <property type="match status" value="1"/>
</dbReference>
<dbReference type="SUPFAM" id="SSF54001">
    <property type="entry name" value="Cysteine proteinases"/>
    <property type="match status" value="1"/>
</dbReference>
<dbReference type="EMBL" id="JACTNZ010000009">
    <property type="protein sequence ID" value="KAG5530350.1"/>
    <property type="molecule type" value="Genomic_DNA"/>
</dbReference>
<comment type="caution">
    <text evidence="3">The sequence shown here is derived from an EMBL/GenBank/DDBJ whole genome shotgun (WGS) entry which is preliminary data.</text>
</comment>
<keyword evidence="4" id="KW-1185">Reference proteome</keyword>
<evidence type="ECO:0000259" key="2">
    <source>
        <dbReference type="SMART" id="SM00645"/>
    </source>
</evidence>
<dbReference type="GO" id="GO:0006355">
    <property type="term" value="P:regulation of DNA-templated transcription"/>
    <property type="evidence" value="ECO:0007669"/>
    <property type="project" value="UniProtKB-UniRule"/>
</dbReference>
<evidence type="ECO:0000256" key="1">
    <source>
        <dbReference type="RuleBase" id="RU367018"/>
    </source>
</evidence>
<dbReference type="InterPro" id="IPR031052">
    <property type="entry name" value="FHY3/FAR1"/>
</dbReference>
<dbReference type="Gene3D" id="3.90.70.10">
    <property type="entry name" value="Cysteine proteinases"/>
    <property type="match status" value="1"/>
</dbReference>
<dbReference type="InterPro" id="IPR000668">
    <property type="entry name" value="Peptidase_C1A_C"/>
</dbReference>
<comment type="subcellular location">
    <subcellularLocation>
        <location evidence="1">Nucleus</location>
    </subcellularLocation>
</comment>
<dbReference type="Pfam" id="PF00112">
    <property type="entry name" value="Peptidase_C1"/>
    <property type="match status" value="2"/>
</dbReference>
<organism evidence="3 4">
    <name type="scientific">Rhododendron griersonianum</name>
    <dbReference type="NCBI Taxonomy" id="479676"/>
    <lineage>
        <taxon>Eukaryota</taxon>
        <taxon>Viridiplantae</taxon>
        <taxon>Streptophyta</taxon>
        <taxon>Embryophyta</taxon>
        <taxon>Tracheophyta</taxon>
        <taxon>Spermatophyta</taxon>
        <taxon>Magnoliopsida</taxon>
        <taxon>eudicotyledons</taxon>
        <taxon>Gunneridae</taxon>
        <taxon>Pentapetalae</taxon>
        <taxon>asterids</taxon>
        <taxon>Ericales</taxon>
        <taxon>Ericaceae</taxon>
        <taxon>Ericoideae</taxon>
        <taxon>Rhodoreae</taxon>
        <taxon>Rhododendron</taxon>
    </lineage>
</organism>
<dbReference type="GO" id="GO:0008270">
    <property type="term" value="F:zinc ion binding"/>
    <property type="evidence" value="ECO:0007669"/>
    <property type="project" value="UniProtKB-UniRule"/>
</dbReference>
<dbReference type="InterPro" id="IPR038765">
    <property type="entry name" value="Papain-like_cys_pep_sf"/>
</dbReference>
<dbReference type="SMART" id="SM00645">
    <property type="entry name" value="Pept_C1"/>
    <property type="match status" value="1"/>
</dbReference>
<dbReference type="Pfam" id="PF10551">
    <property type="entry name" value="MULE"/>
    <property type="match status" value="1"/>
</dbReference>
<dbReference type="GO" id="GO:0006508">
    <property type="term" value="P:proteolysis"/>
    <property type="evidence" value="ECO:0007669"/>
    <property type="project" value="InterPro"/>
</dbReference>
<reference evidence="3" key="1">
    <citation type="submission" date="2020-08" db="EMBL/GenBank/DDBJ databases">
        <title>Plant Genome Project.</title>
        <authorList>
            <person name="Zhang R.-G."/>
        </authorList>
    </citation>
    <scope>NUCLEOTIDE SEQUENCE</scope>
    <source>
        <strain evidence="3">WSP0</strain>
        <tissue evidence="3">Leaf</tissue>
    </source>
</reference>
<keyword evidence="1" id="KW-0479">Metal-binding</keyword>
<keyword evidence="1" id="KW-0863">Zinc-finger</keyword>
<evidence type="ECO:0000313" key="4">
    <source>
        <dbReference type="Proteomes" id="UP000823749"/>
    </source>
</evidence>
<keyword evidence="1" id="KW-0862">Zinc</keyword>
<accession>A0AAV6IR24</accession>
<dbReference type="GO" id="GO:0008234">
    <property type="term" value="F:cysteine-type peptidase activity"/>
    <property type="evidence" value="ECO:0007669"/>
    <property type="project" value="InterPro"/>
</dbReference>
<dbReference type="GO" id="GO:0005634">
    <property type="term" value="C:nucleus"/>
    <property type="evidence" value="ECO:0007669"/>
    <property type="project" value="UniProtKB-SubCell"/>
</dbReference>
<name>A0AAV6IR24_9ERIC</name>